<sequence>MPKVTTRQLRKQTQQSANAAVNKPKTIGGGSGAPYPKSATGGSTAHPTNSGDDSSRHFGPMFNKALGQHILVNPLIAQGIVEKAGLKQTDVVLEVGPGTGNLTMKILEQAKRVVACEADMRLAAELVKRARNANYQNKLEVLHGDVMKRELPYFDVCISNTPYQISSPLTFKLLAHRPQCRCAVLMFQREFALKLVARPGDPLYSRLSANCQLYAKVTHVMKVGKNNFKPPPKVESSVVKIEPINPPPPINFDEWDGMLRIIFSRKHKTLQANFNTKVVLEMLENNYKTYCSENNLMLEENLDIKQKIFDVLESEGASKKRAQKMDLDEFLE</sequence>
<organism evidence="1 2">
    <name type="scientific">Spiromyces aspiralis</name>
    <dbReference type="NCBI Taxonomy" id="68401"/>
    <lineage>
        <taxon>Eukaryota</taxon>
        <taxon>Fungi</taxon>
        <taxon>Fungi incertae sedis</taxon>
        <taxon>Zoopagomycota</taxon>
        <taxon>Kickxellomycotina</taxon>
        <taxon>Kickxellomycetes</taxon>
        <taxon>Kickxellales</taxon>
        <taxon>Kickxellaceae</taxon>
        <taxon>Spiromyces</taxon>
    </lineage>
</organism>
<dbReference type="EMBL" id="JAMZIH010000350">
    <property type="protein sequence ID" value="KAJ1679489.1"/>
    <property type="molecule type" value="Genomic_DNA"/>
</dbReference>
<accession>A0ACC1HYJ6</accession>
<evidence type="ECO:0000313" key="1">
    <source>
        <dbReference type="EMBL" id="KAJ1679489.1"/>
    </source>
</evidence>
<reference evidence="1" key="1">
    <citation type="submission" date="2022-06" db="EMBL/GenBank/DDBJ databases">
        <title>Phylogenomic reconstructions and comparative analyses of Kickxellomycotina fungi.</title>
        <authorList>
            <person name="Reynolds N.K."/>
            <person name="Stajich J.E."/>
            <person name="Barry K."/>
            <person name="Grigoriev I.V."/>
            <person name="Crous P."/>
            <person name="Smith M.E."/>
        </authorList>
    </citation>
    <scope>NUCLEOTIDE SEQUENCE</scope>
    <source>
        <strain evidence="1">RSA 2271</strain>
    </source>
</reference>
<evidence type="ECO:0000313" key="2">
    <source>
        <dbReference type="Proteomes" id="UP001145114"/>
    </source>
</evidence>
<comment type="caution">
    <text evidence="1">The sequence shown here is derived from an EMBL/GenBank/DDBJ whole genome shotgun (WGS) entry which is preliminary data.</text>
</comment>
<keyword evidence="1" id="KW-0489">Methyltransferase</keyword>
<name>A0ACC1HYJ6_9FUNG</name>
<protein>
    <submittedName>
        <fullName evidence="1">Dimethyladenosine transferase</fullName>
        <ecNumber evidence="1">2.1.1.183</ecNumber>
    </submittedName>
</protein>
<keyword evidence="2" id="KW-1185">Reference proteome</keyword>
<dbReference type="Proteomes" id="UP001145114">
    <property type="component" value="Unassembled WGS sequence"/>
</dbReference>
<gene>
    <name evidence="1" type="primary">DIM1</name>
    <name evidence="1" type="ORF">EV182_001943</name>
</gene>
<proteinExistence type="predicted"/>
<keyword evidence="1" id="KW-0808">Transferase</keyword>
<dbReference type="EC" id="2.1.1.183" evidence="1"/>